<sequence length="143" mass="14759">MSEDAKTDTEENVPNGVDAEIAGAGSYGSESHGAEAGVSTGESTGVSTGADPGLVDDALRVPSVEGRSQVHSDDGEPISDEMASAAAVAAVVAIRQVAIAYAAQQAEAAAESETRKGDRAGFRAPRRNVRKRLPQTWDQHLGR</sequence>
<protein>
    <recommendedName>
        <fullName evidence="4">Acyl-CoA carboxylase subunit epsilon</fullName>
    </recommendedName>
</protein>
<feature type="region of interest" description="Disordered" evidence="1">
    <location>
        <begin position="106"/>
        <end position="143"/>
    </location>
</feature>
<evidence type="ECO:0000313" key="3">
    <source>
        <dbReference type="Proteomes" id="UP001064879"/>
    </source>
</evidence>
<feature type="compositionally biased region" description="Basic residues" evidence="1">
    <location>
        <begin position="124"/>
        <end position="133"/>
    </location>
</feature>
<dbReference type="RefSeq" id="WP_265419936.1">
    <property type="nucleotide sequence ID" value="NZ_CP093443.1"/>
</dbReference>
<dbReference type="Proteomes" id="UP001064879">
    <property type="component" value="Chromosome"/>
</dbReference>
<reference evidence="2" key="1">
    <citation type="submission" date="2022-03" db="EMBL/GenBank/DDBJ databases">
        <title>Brevibacterium spongiae sp. nov., isolated from marine sponge.</title>
        <authorList>
            <person name="Li Z."/>
            <person name="Zhang M."/>
        </authorList>
    </citation>
    <scope>NUCLEOTIDE SEQUENCE</scope>
    <source>
        <strain evidence="2">WHS-Z9</strain>
    </source>
</reference>
<feature type="compositionally biased region" description="Basic and acidic residues" evidence="1">
    <location>
        <begin position="112"/>
        <end position="121"/>
    </location>
</feature>
<evidence type="ECO:0000256" key="1">
    <source>
        <dbReference type="SAM" id="MobiDB-lite"/>
    </source>
</evidence>
<organism evidence="2 3">
    <name type="scientific">Brevibacterium spongiae</name>
    <dbReference type="NCBI Taxonomy" id="2909672"/>
    <lineage>
        <taxon>Bacteria</taxon>
        <taxon>Bacillati</taxon>
        <taxon>Actinomycetota</taxon>
        <taxon>Actinomycetes</taxon>
        <taxon>Micrococcales</taxon>
        <taxon>Brevibacteriaceae</taxon>
        <taxon>Brevibacterium</taxon>
    </lineage>
</organism>
<gene>
    <name evidence="2" type="ORF">L1F31_07050</name>
</gene>
<accession>A0ABY5ST71</accession>
<proteinExistence type="predicted"/>
<dbReference type="EMBL" id="CP093443">
    <property type="protein sequence ID" value="UVI37394.1"/>
    <property type="molecule type" value="Genomic_DNA"/>
</dbReference>
<keyword evidence="3" id="KW-1185">Reference proteome</keyword>
<evidence type="ECO:0008006" key="4">
    <source>
        <dbReference type="Google" id="ProtNLM"/>
    </source>
</evidence>
<name>A0ABY5ST71_9MICO</name>
<evidence type="ECO:0000313" key="2">
    <source>
        <dbReference type="EMBL" id="UVI37394.1"/>
    </source>
</evidence>
<feature type="region of interest" description="Disordered" evidence="1">
    <location>
        <begin position="1"/>
        <end position="77"/>
    </location>
</feature>